<protein>
    <submittedName>
        <fullName evidence="1">Uncharacterized protein</fullName>
    </submittedName>
</protein>
<proteinExistence type="predicted"/>
<evidence type="ECO:0000313" key="1">
    <source>
        <dbReference type="EMBL" id="KAI4352641.1"/>
    </source>
</evidence>
<gene>
    <name evidence="1" type="ORF">L6164_006873</name>
</gene>
<reference evidence="1 2" key="1">
    <citation type="journal article" date="2022" name="DNA Res.">
        <title>Chromosomal-level genome assembly of the orchid tree Bauhinia variegata (Leguminosae; Cercidoideae) supports the allotetraploid origin hypothesis of Bauhinia.</title>
        <authorList>
            <person name="Zhong Y."/>
            <person name="Chen Y."/>
            <person name="Zheng D."/>
            <person name="Pang J."/>
            <person name="Liu Y."/>
            <person name="Luo S."/>
            <person name="Meng S."/>
            <person name="Qian L."/>
            <person name="Wei D."/>
            <person name="Dai S."/>
            <person name="Zhou R."/>
        </authorList>
    </citation>
    <scope>NUCLEOTIDE SEQUENCE [LARGE SCALE GENOMIC DNA]</scope>
    <source>
        <strain evidence="1">BV-YZ2020</strain>
    </source>
</reference>
<organism evidence="1 2">
    <name type="scientific">Bauhinia variegata</name>
    <name type="common">Purple orchid tree</name>
    <name type="synonym">Phanera variegata</name>
    <dbReference type="NCBI Taxonomy" id="167791"/>
    <lineage>
        <taxon>Eukaryota</taxon>
        <taxon>Viridiplantae</taxon>
        <taxon>Streptophyta</taxon>
        <taxon>Embryophyta</taxon>
        <taxon>Tracheophyta</taxon>
        <taxon>Spermatophyta</taxon>
        <taxon>Magnoliopsida</taxon>
        <taxon>eudicotyledons</taxon>
        <taxon>Gunneridae</taxon>
        <taxon>Pentapetalae</taxon>
        <taxon>rosids</taxon>
        <taxon>fabids</taxon>
        <taxon>Fabales</taxon>
        <taxon>Fabaceae</taxon>
        <taxon>Cercidoideae</taxon>
        <taxon>Cercideae</taxon>
        <taxon>Bauhiniinae</taxon>
        <taxon>Bauhinia</taxon>
    </lineage>
</organism>
<keyword evidence="2" id="KW-1185">Reference proteome</keyword>
<sequence length="202" mass="22485">MAHSACCLIVLCLSIVLHPALAQQNAAQRPLSRRLFQIPSIVLQTQGNPLLKQLCTDKKHSDLCSKIFKEDDKENWAKLKANKHPEISIDFALAVAIKSSDYMGNQLNSTKLDQSVAPSLQVCQRYYNDIIVDLENASQDLKENPAAAKGFLDDAGYKVGFCNASKIPQILQINGIILRLVRNAAEHVKHSDDPEPIFNFNF</sequence>
<evidence type="ECO:0000313" key="2">
    <source>
        <dbReference type="Proteomes" id="UP000828941"/>
    </source>
</evidence>
<dbReference type="Proteomes" id="UP000828941">
    <property type="component" value="Chromosome 3"/>
</dbReference>
<accession>A0ACB9PVT4</accession>
<comment type="caution">
    <text evidence="1">The sequence shown here is derived from an EMBL/GenBank/DDBJ whole genome shotgun (WGS) entry which is preliminary data.</text>
</comment>
<dbReference type="EMBL" id="CM039428">
    <property type="protein sequence ID" value="KAI4352641.1"/>
    <property type="molecule type" value="Genomic_DNA"/>
</dbReference>
<name>A0ACB9PVT4_BAUVA</name>